<name>A0A0K1PWH0_9BACT</name>
<evidence type="ECO:0000313" key="3">
    <source>
        <dbReference type="EMBL" id="AKU97489.1"/>
    </source>
</evidence>
<evidence type="ECO:0000256" key="1">
    <source>
        <dbReference type="SAM" id="MobiDB-lite"/>
    </source>
</evidence>
<dbReference type="NCBIfam" id="TIGR03901">
    <property type="entry name" value="MYXO-CTERM"/>
    <property type="match status" value="1"/>
</dbReference>
<proteinExistence type="predicted"/>
<dbReference type="InterPro" id="IPR003645">
    <property type="entry name" value="Fol_N"/>
</dbReference>
<evidence type="ECO:0000259" key="2">
    <source>
        <dbReference type="SMART" id="SM00274"/>
    </source>
</evidence>
<reference evidence="3 4" key="1">
    <citation type="submission" date="2015-08" db="EMBL/GenBank/DDBJ databases">
        <authorList>
            <person name="Babu N.S."/>
            <person name="Beckwith C.J."/>
            <person name="Beseler K.G."/>
            <person name="Brison A."/>
            <person name="Carone J.V."/>
            <person name="Caskin T.P."/>
            <person name="Diamond M."/>
            <person name="Durham M.E."/>
            <person name="Foxe J.M."/>
            <person name="Go M."/>
            <person name="Henderson B.A."/>
            <person name="Jones I.B."/>
            <person name="McGettigan J.A."/>
            <person name="Micheletti S.J."/>
            <person name="Nasrallah M.E."/>
            <person name="Ortiz D."/>
            <person name="Piller C.R."/>
            <person name="Privatt S.R."/>
            <person name="Schneider S.L."/>
            <person name="Sharp S."/>
            <person name="Smith T.C."/>
            <person name="Stanton J.D."/>
            <person name="Ullery H.E."/>
            <person name="Wilson R.J."/>
            <person name="Serrano M.G."/>
            <person name="Buck G."/>
            <person name="Lee V."/>
            <person name="Wang Y."/>
            <person name="Carvalho R."/>
            <person name="Voegtly L."/>
            <person name="Shi R."/>
            <person name="Duckworth R."/>
            <person name="Johnson A."/>
            <person name="Loviza R."/>
            <person name="Walstead R."/>
            <person name="Shah Z."/>
            <person name="Kiflezghi M."/>
            <person name="Wade K."/>
            <person name="Ball S.L."/>
            <person name="Bradley K.W."/>
            <person name="Asai D.J."/>
            <person name="Bowman C.A."/>
            <person name="Russell D.A."/>
            <person name="Pope W.H."/>
            <person name="Jacobs-Sera D."/>
            <person name="Hendrix R.W."/>
            <person name="Hatfull G.F."/>
        </authorList>
    </citation>
    <scope>NUCLEOTIDE SEQUENCE [LARGE SCALE GENOMIC DNA]</scope>
    <source>
        <strain evidence="3 4">DSM 27648</strain>
    </source>
</reference>
<feature type="domain" description="Follistatin-like" evidence="2">
    <location>
        <begin position="314"/>
        <end position="332"/>
    </location>
</feature>
<dbReference type="AlphaFoldDB" id="A0A0K1PWH0"/>
<feature type="domain" description="Follistatin-like" evidence="2">
    <location>
        <begin position="294"/>
        <end position="312"/>
    </location>
</feature>
<dbReference type="KEGG" id="llu:AKJ09_04153"/>
<accession>A0A0K1PWH0</accession>
<dbReference type="InterPro" id="IPR024038">
    <property type="entry name" value="MYXO-CTERM"/>
</dbReference>
<feature type="domain" description="Follistatin-like" evidence="2">
    <location>
        <begin position="334"/>
        <end position="352"/>
    </location>
</feature>
<gene>
    <name evidence="3" type="ORF">AKJ09_04153</name>
</gene>
<protein>
    <recommendedName>
        <fullName evidence="2">Follistatin-like domain-containing protein</fullName>
    </recommendedName>
</protein>
<dbReference type="Proteomes" id="UP000064967">
    <property type="component" value="Chromosome"/>
</dbReference>
<feature type="region of interest" description="Disordered" evidence="1">
    <location>
        <begin position="425"/>
        <end position="453"/>
    </location>
</feature>
<feature type="domain" description="Follistatin-like" evidence="2">
    <location>
        <begin position="377"/>
        <end position="395"/>
    </location>
</feature>
<keyword evidence="4" id="KW-1185">Reference proteome</keyword>
<evidence type="ECO:0000313" key="4">
    <source>
        <dbReference type="Proteomes" id="UP000064967"/>
    </source>
</evidence>
<dbReference type="STRING" id="1391654.AKJ09_04153"/>
<feature type="compositionally biased region" description="Gly residues" evidence="1">
    <location>
        <begin position="425"/>
        <end position="435"/>
    </location>
</feature>
<feature type="domain" description="Follistatin-like" evidence="2">
    <location>
        <begin position="397"/>
        <end position="415"/>
    </location>
</feature>
<dbReference type="SMART" id="SM00274">
    <property type="entry name" value="FOLN"/>
    <property type="match status" value="5"/>
</dbReference>
<dbReference type="EMBL" id="CP012333">
    <property type="protein sequence ID" value="AKU97489.1"/>
    <property type="molecule type" value="Genomic_DNA"/>
</dbReference>
<sequence>MAATASATVTEPSNQVVPIASGDPVQLNQYFASVGEAIDWKVDAASGPNAFSPLCGFDAKFVLHGAACALHFAWYNETGSPPSSTDLHVIIPAGSAVGTTFSGTDIKSDPAYKGGLVGFALVGSPTQQCTETHYSNPAWNRVCSGCNPVAPWITTLIYPSRNVPNAFYLAFEDGPTGATSFNNDGDFNDDVYIVSGVTCVGGGQACDTGKPGICASGFTQCTANGTTCKPSTAGTAEKCNGLDDNCDGQTDEGDLCPSGQVCDKGTCVGSCASGEFACPGDKVCNANGHCVDPRCKDVTCDAGKVCVAGTCKGACDDVVCPHGQTCRAGTCADSCAGVTCESGQVCDNGACVTSCDCLPCTGGKSCDTASGLCIEAACAGVTCTGGQHCQAGNCVDACSGAVCPAGQTCEAGNCVDKPATDSDGGVDGGGGGLNGPGASPSDGPADGGTLQSASVDDSSGCGCVVAGGGGGEKVEIAGLALAIATAFRRRRTRR</sequence>
<organism evidence="3 4">
    <name type="scientific">Labilithrix luteola</name>
    <dbReference type="NCBI Taxonomy" id="1391654"/>
    <lineage>
        <taxon>Bacteria</taxon>
        <taxon>Pseudomonadati</taxon>
        <taxon>Myxococcota</taxon>
        <taxon>Polyangia</taxon>
        <taxon>Polyangiales</taxon>
        <taxon>Labilitrichaceae</taxon>
        <taxon>Labilithrix</taxon>
    </lineage>
</organism>